<sequence length="324" mass="34759">MSFWTDRATLVLTLNHGFSRDAAEQAAADAAAHADADGLTPEAAFGKADEWAESHAAEVRDDLAHGGTDPFVGQGLARPPRLAWIFFVATAGFAIGLTVATWNEDVTLGMASTPAVLALGLSATLATYWNLYTRMAKWKAGAISAIPLVAFSLIGAWLISALSTIDLPFGNGWSLILALIMSAAAFFLPWKKQTPDDATHTTPAAGDWDSTVAGELRARGEYREREIREVLAEAHAFAEENGTTVEEEFGDAKRYAHSLPSRPKRKLQRAASINAGVFLLMLANMALNYFSEDGPNMFGIVMFSIAAVCSAAAAIYSLLKMRQS</sequence>
<evidence type="ECO:0000313" key="2">
    <source>
        <dbReference type="EMBL" id="PAT06448.1"/>
    </source>
</evidence>
<feature type="transmembrane region" description="Helical" evidence="1">
    <location>
        <begin position="271"/>
        <end position="291"/>
    </location>
</feature>
<reference evidence="2 3" key="1">
    <citation type="submission" date="2017-08" db="EMBL/GenBank/DDBJ databases">
        <title>Whole genome sequences of 6 clinical strains closest to Corynebacterium imitans.</title>
        <authorList>
            <person name="Bernier A.-M."/>
            <person name="Burdz T."/>
            <person name="Bernard K."/>
        </authorList>
    </citation>
    <scope>NUCLEOTIDE SEQUENCE [LARGE SCALE GENOMIC DNA]</scope>
    <source>
        <strain evidence="2 3">NML93-0607</strain>
    </source>
</reference>
<accession>A0ABX4HAV2</accession>
<name>A0ABX4HAV2_9CORY</name>
<organism evidence="2 3">
    <name type="scientific">Corynebacterium hadale</name>
    <dbReference type="NCBI Taxonomy" id="2026255"/>
    <lineage>
        <taxon>Bacteria</taxon>
        <taxon>Bacillati</taxon>
        <taxon>Actinomycetota</taxon>
        <taxon>Actinomycetes</taxon>
        <taxon>Mycobacteriales</taxon>
        <taxon>Corynebacteriaceae</taxon>
        <taxon>Corynebacterium</taxon>
    </lineage>
</organism>
<evidence type="ECO:0000313" key="3">
    <source>
        <dbReference type="Proteomes" id="UP000218281"/>
    </source>
</evidence>
<keyword evidence="1" id="KW-0812">Transmembrane</keyword>
<comment type="caution">
    <text evidence="2">The sequence shown here is derived from an EMBL/GenBank/DDBJ whole genome shotgun (WGS) entry which is preliminary data.</text>
</comment>
<feature type="transmembrane region" description="Helical" evidence="1">
    <location>
        <begin position="297"/>
        <end position="319"/>
    </location>
</feature>
<keyword evidence="1" id="KW-1133">Transmembrane helix</keyword>
<dbReference type="EMBL" id="NSGO01000003">
    <property type="protein sequence ID" value="PAT06448.1"/>
    <property type="molecule type" value="Genomic_DNA"/>
</dbReference>
<keyword evidence="1" id="KW-0472">Membrane</keyword>
<dbReference type="Proteomes" id="UP000218281">
    <property type="component" value="Unassembled WGS sequence"/>
</dbReference>
<protein>
    <submittedName>
        <fullName evidence="2">Uncharacterized protein</fullName>
    </submittedName>
</protein>
<feature type="transmembrane region" description="Helical" evidence="1">
    <location>
        <begin position="108"/>
        <end position="129"/>
    </location>
</feature>
<dbReference type="RefSeq" id="WP_095535194.1">
    <property type="nucleotide sequence ID" value="NZ_NSGO01000003.1"/>
</dbReference>
<feature type="transmembrane region" description="Helical" evidence="1">
    <location>
        <begin position="141"/>
        <end position="160"/>
    </location>
</feature>
<gene>
    <name evidence="2" type="ORF">CKJ81_03165</name>
</gene>
<evidence type="ECO:0000256" key="1">
    <source>
        <dbReference type="SAM" id="Phobius"/>
    </source>
</evidence>
<proteinExistence type="predicted"/>
<feature type="transmembrane region" description="Helical" evidence="1">
    <location>
        <begin position="82"/>
        <end position="102"/>
    </location>
</feature>
<feature type="transmembrane region" description="Helical" evidence="1">
    <location>
        <begin position="172"/>
        <end position="190"/>
    </location>
</feature>
<keyword evidence="3" id="KW-1185">Reference proteome</keyword>